<sequence>MTFRSLSDVISCLKEWENIRNNSAEVVNYLNLGNAFSYSLKSTSSDLHAYPGVCNGNQFYMFLIPADQDINQNDEDLFNAITICQVTHVLGDPHSIPEPEALNRINAWSKNYSQWANNQISKAAVSNGIFQVFNMPSTYMKPNHEYVTFFALKTSPKATTGFDADLVTNDPAGTASYYDTVTPMPPFTAMPSSSFYLLELATV</sequence>
<dbReference type="RefSeq" id="WP_147584278.1">
    <property type="nucleotide sequence ID" value="NZ_CP042831.1"/>
</dbReference>
<protein>
    <submittedName>
        <fullName evidence="1">Uncharacterized protein</fullName>
    </submittedName>
</protein>
<evidence type="ECO:0000313" key="2">
    <source>
        <dbReference type="Proteomes" id="UP000321222"/>
    </source>
</evidence>
<name>A0A5B9G0I8_9FLAO</name>
<proteinExistence type="predicted"/>
<dbReference type="Proteomes" id="UP000321222">
    <property type="component" value="Chromosome"/>
</dbReference>
<organism evidence="1 2">
    <name type="scientific">Flavobacterium alkalisoli</name>
    <dbReference type="NCBI Taxonomy" id="2602769"/>
    <lineage>
        <taxon>Bacteria</taxon>
        <taxon>Pseudomonadati</taxon>
        <taxon>Bacteroidota</taxon>
        <taxon>Flavobacteriia</taxon>
        <taxon>Flavobacteriales</taxon>
        <taxon>Flavobacteriaceae</taxon>
        <taxon>Flavobacterium</taxon>
    </lineage>
</organism>
<dbReference type="EMBL" id="CP042831">
    <property type="protein sequence ID" value="QEE50832.1"/>
    <property type="molecule type" value="Genomic_DNA"/>
</dbReference>
<evidence type="ECO:0000313" key="1">
    <source>
        <dbReference type="EMBL" id="QEE50832.1"/>
    </source>
</evidence>
<dbReference type="AlphaFoldDB" id="A0A5B9G0I8"/>
<reference evidence="1 2" key="1">
    <citation type="submission" date="2019-08" db="EMBL/GenBank/DDBJ databases">
        <title>Flavobacterium alkalisoli sp. nov., isolated from rhizosphere soil of Suaeda salsa.</title>
        <authorList>
            <person name="Sun J.-Q."/>
            <person name="Xu L."/>
        </authorList>
    </citation>
    <scope>NUCLEOTIDE SEQUENCE [LARGE SCALE GENOMIC DNA]</scope>
    <source>
        <strain evidence="1 2">XS-5</strain>
    </source>
</reference>
<keyword evidence="2" id="KW-1185">Reference proteome</keyword>
<dbReference type="OrthoDB" id="1446045at2"/>
<accession>A0A5B9G0I8</accession>
<dbReference type="KEGG" id="fak:FUA48_14965"/>
<gene>
    <name evidence="1" type="ORF">FUA48_14965</name>
</gene>